<dbReference type="GO" id="GO:0006302">
    <property type="term" value="P:double-strand break repair"/>
    <property type="evidence" value="ECO:0007669"/>
    <property type="project" value="InterPro"/>
</dbReference>
<feature type="region of interest" description="Disordered" evidence="1">
    <location>
        <begin position="504"/>
        <end position="542"/>
    </location>
</feature>
<dbReference type="PANTHER" id="PTHR21315:SF2">
    <property type="entry name" value="APRATAXIN AND PNK-LIKE FACTOR"/>
    <property type="match status" value="1"/>
</dbReference>
<keyword evidence="4" id="KW-1185">Reference proteome</keyword>
<evidence type="ECO:0000256" key="1">
    <source>
        <dbReference type="SAM" id="MobiDB-lite"/>
    </source>
</evidence>
<dbReference type="OrthoDB" id="10256774at2759"/>
<feature type="region of interest" description="Disordered" evidence="1">
    <location>
        <begin position="333"/>
        <end position="484"/>
    </location>
</feature>
<dbReference type="InterPro" id="IPR039253">
    <property type="entry name" value="APLF"/>
</dbReference>
<dbReference type="AlphaFoldDB" id="A0A653CTT0"/>
<feature type="compositionally biased region" description="Basic and acidic residues" evidence="1">
    <location>
        <begin position="283"/>
        <end position="296"/>
    </location>
</feature>
<accession>A0A653CTT0</accession>
<evidence type="ECO:0000313" key="3">
    <source>
        <dbReference type="EMBL" id="VEN51330.1"/>
    </source>
</evidence>
<feature type="compositionally biased region" description="Basic residues" evidence="1">
    <location>
        <begin position="425"/>
        <end position="436"/>
    </location>
</feature>
<feature type="compositionally biased region" description="Polar residues" evidence="1">
    <location>
        <begin position="385"/>
        <end position="401"/>
    </location>
</feature>
<feature type="compositionally biased region" description="Basic and acidic residues" evidence="1">
    <location>
        <begin position="335"/>
        <end position="344"/>
    </location>
</feature>
<dbReference type="GO" id="GO:0035861">
    <property type="term" value="C:site of double-strand break"/>
    <property type="evidence" value="ECO:0007669"/>
    <property type="project" value="TreeGrafter"/>
</dbReference>
<dbReference type="Gene3D" id="2.60.200.20">
    <property type="match status" value="1"/>
</dbReference>
<feature type="compositionally biased region" description="Low complexity" evidence="1">
    <location>
        <begin position="298"/>
        <end position="313"/>
    </location>
</feature>
<evidence type="ECO:0000259" key="2">
    <source>
        <dbReference type="PROSITE" id="PS50006"/>
    </source>
</evidence>
<feature type="domain" description="FHA" evidence="2">
    <location>
        <begin position="19"/>
        <end position="79"/>
    </location>
</feature>
<dbReference type="EMBL" id="CAACVG010008876">
    <property type="protein sequence ID" value="VEN51330.1"/>
    <property type="molecule type" value="Genomic_DNA"/>
</dbReference>
<feature type="compositionally biased region" description="Polar residues" evidence="1">
    <location>
        <begin position="192"/>
        <end position="210"/>
    </location>
</feature>
<gene>
    <name evidence="3" type="ORF">CALMAC_LOCUS11832</name>
</gene>
<dbReference type="Pfam" id="PF10283">
    <property type="entry name" value="zf-CCHH"/>
    <property type="match status" value="2"/>
</dbReference>
<feature type="compositionally biased region" description="Acidic residues" evidence="1">
    <location>
        <begin position="441"/>
        <end position="483"/>
    </location>
</feature>
<evidence type="ECO:0000313" key="4">
    <source>
        <dbReference type="Proteomes" id="UP000410492"/>
    </source>
</evidence>
<feature type="compositionally biased region" description="Basic and acidic residues" evidence="1">
    <location>
        <begin position="504"/>
        <end position="514"/>
    </location>
</feature>
<dbReference type="GO" id="GO:0008408">
    <property type="term" value="F:3'-5' exonuclease activity"/>
    <property type="evidence" value="ECO:0007669"/>
    <property type="project" value="InterPro"/>
</dbReference>
<name>A0A653CTT0_CALMS</name>
<dbReference type="SUPFAM" id="SSF49879">
    <property type="entry name" value="SMAD/FHA domain"/>
    <property type="match status" value="1"/>
</dbReference>
<dbReference type="InterPro" id="IPR019406">
    <property type="entry name" value="APLF_PBZ"/>
</dbReference>
<feature type="compositionally biased region" description="Polar residues" evidence="1">
    <location>
        <begin position="243"/>
        <end position="255"/>
    </location>
</feature>
<feature type="compositionally biased region" description="Basic and acidic residues" evidence="1">
    <location>
        <begin position="521"/>
        <end position="542"/>
    </location>
</feature>
<dbReference type="InterPro" id="IPR008984">
    <property type="entry name" value="SMAD_FHA_dom_sf"/>
</dbReference>
<reference evidence="3 4" key="1">
    <citation type="submission" date="2019-01" db="EMBL/GenBank/DDBJ databases">
        <authorList>
            <person name="Sayadi A."/>
        </authorList>
    </citation>
    <scope>NUCLEOTIDE SEQUENCE [LARGE SCALE GENOMIC DNA]</scope>
</reference>
<dbReference type="Pfam" id="PF00498">
    <property type="entry name" value="FHA"/>
    <property type="match status" value="1"/>
</dbReference>
<dbReference type="InterPro" id="IPR000253">
    <property type="entry name" value="FHA_dom"/>
</dbReference>
<feature type="compositionally biased region" description="Acidic residues" evidence="1">
    <location>
        <begin position="407"/>
        <end position="418"/>
    </location>
</feature>
<dbReference type="Proteomes" id="UP000410492">
    <property type="component" value="Unassembled WGS sequence"/>
</dbReference>
<protein>
    <recommendedName>
        <fullName evidence="2">FHA domain-containing protein</fullName>
    </recommendedName>
</protein>
<dbReference type="PROSITE" id="PS50006">
    <property type="entry name" value="FHA_DOMAIN"/>
    <property type="match status" value="1"/>
</dbReference>
<dbReference type="GO" id="GO:0005634">
    <property type="term" value="C:nucleus"/>
    <property type="evidence" value="ECO:0007669"/>
    <property type="project" value="TreeGrafter"/>
</dbReference>
<sequence>MTSVEVYNLDDHDFKEPLIAFAKGDHVIGRGDLKCNDKRVSRRHAIISVRDDAAELKAIHINPCFFKSSNGKSIKTLAQDTNIELHDGDMFALVADKFWFRVKLMNGKGVDDDRRLSKRNQNDEQETSSNKRAKIDVTSNTQDRPVDTTKFLENIQQIVSEDYRNTLDDSNNDSNESVDLLTLMQTRENELDSNSSLNATQNVETQNNGQDHSEAEKLSNSEAEAASNPENIYQTTEDDATKETNIAENSYSKSEPVSVKTEPKEDEDDSLKTEVPEGFSATVKKEPKIEPTEYDSRGASSSSAAAASTSGTSNKIARRDRCWYGASCYRKNPIHRQDFSHPGDADYDSDPDDDRPSCPFGNGCYRTNMDHRRQYKHSARPAPKPSSSVSRKARNGNTMQLSSSQDRDEDTDSEDDIPPTDRKTQRAKRKAANQKKKFNETPEDDYDLEDPFIDDASSDAFEPSDDGDDSDWDDDVESAEETEDVKRLVKEAKRFTKKKDRNIKKGDQKFKEISSDEEDAVKDLKKDHIGSDDDQRNTDPDT</sequence>
<dbReference type="PANTHER" id="PTHR21315">
    <property type="entry name" value="APRATAXIN AND PNK-LIKE FACTOR-RELATED"/>
    <property type="match status" value="1"/>
</dbReference>
<dbReference type="GO" id="GO:0003906">
    <property type="term" value="F:DNA-(apurinic or apyrimidinic site) endonuclease activity"/>
    <property type="evidence" value="ECO:0007669"/>
    <property type="project" value="InterPro"/>
</dbReference>
<proteinExistence type="predicted"/>
<feature type="region of interest" description="Disordered" evidence="1">
    <location>
        <begin position="189"/>
        <end position="316"/>
    </location>
</feature>
<feature type="compositionally biased region" description="Polar residues" evidence="1">
    <location>
        <begin position="220"/>
        <end position="235"/>
    </location>
</feature>
<feature type="region of interest" description="Disordered" evidence="1">
    <location>
        <begin position="111"/>
        <end position="149"/>
    </location>
</feature>
<organism evidence="3 4">
    <name type="scientific">Callosobruchus maculatus</name>
    <name type="common">Southern cowpea weevil</name>
    <name type="synonym">Pulse bruchid</name>
    <dbReference type="NCBI Taxonomy" id="64391"/>
    <lineage>
        <taxon>Eukaryota</taxon>
        <taxon>Metazoa</taxon>
        <taxon>Ecdysozoa</taxon>
        <taxon>Arthropoda</taxon>
        <taxon>Hexapoda</taxon>
        <taxon>Insecta</taxon>
        <taxon>Pterygota</taxon>
        <taxon>Neoptera</taxon>
        <taxon>Endopterygota</taxon>
        <taxon>Coleoptera</taxon>
        <taxon>Polyphaga</taxon>
        <taxon>Cucujiformia</taxon>
        <taxon>Chrysomeloidea</taxon>
        <taxon>Chrysomelidae</taxon>
        <taxon>Bruchinae</taxon>
        <taxon>Bruchini</taxon>
        <taxon>Callosobruchus</taxon>
    </lineage>
</organism>